<reference evidence="1 2" key="1">
    <citation type="journal article" date="2015" name="Int. J. Syst. Evol. Microbiol.">
        <title>Aestuariivita atlantica sp. nov., isolated from deep sea sediment of the Atlantic Ocean.</title>
        <authorList>
            <person name="Li G."/>
            <person name="Lai Q."/>
            <person name="Du Y."/>
            <person name="Liu X."/>
            <person name="Sun F."/>
            <person name="Shao Z."/>
        </authorList>
    </citation>
    <scope>NUCLEOTIDE SEQUENCE [LARGE SCALE GENOMIC DNA]</scope>
    <source>
        <strain evidence="1 2">22II-S11-z3</strain>
    </source>
</reference>
<keyword evidence="2" id="KW-1185">Reference proteome</keyword>
<accession>A0A0L1JM75</accession>
<dbReference type="AlphaFoldDB" id="A0A0L1JM75"/>
<proteinExistence type="predicted"/>
<sequence>MRVDEGEMMAVRSLVTLAALGAATAASPQTAAQKDALIAAMNDSDCTLTTAEANVVMPKLGISRPAAIALSRQMMAEGIAAFASDEETLVLLPPACTK</sequence>
<evidence type="ECO:0000313" key="2">
    <source>
        <dbReference type="Proteomes" id="UP000036938"/>
    </source>
</evidence>
<dbReference type="EMBL" id="AQQZ01000009">
    <property type="protein sequence ID" value="KNG92488.1"/>
    <property type="molecule type" value="Genomic_DNA"/>
</dbReference>
<dbReference type="Proteomes" id="UP000036938">
    <property type="component" value="Unassembled WGS sequence"/>
</dbReference>
<comment type="caution">
    <text evidence="1">The sequence shown here is derived from an EMBL/GenBank/DDBJ whole genome shotgun (WGS) entry which is preliminary data.</text>
</comment>
<evidence type="ECO:0000313" key="1">
    <source>
        <dbReference type="EMBL" id="KNG92488.1"/>
    </source>
</evidence>
<organism evidence="1 2">
    <name type="scientific">Pseudaestuariivita atlantica</name>
    <dbReference type="NCBI Taxonomy" id="1317121"/>
    <lineage>
        <taxon>Bacteria</taxon>
        <taxon>Pseudomonadati</taxon>
        <taxon>Pseudomonadota</taxon>
        <taxon>Alphaproteobacteria</taxon>
        <taxon>Rhodobacterales</taxon>
        <taxon>Paracoccaceae</taxon>
        <taxon>Pseudaestuariivita</taxon>
    </lineage>
</organism>
<dbReference type="STRING" id="1317121.ATO11_17960"/>
<name>A0A0L1JM75_9RHOB</name>
<gene>
    <name evidence="1" type="ORF">ATO11_17960</name>
</gene>
<protein>
    <submittedName>
        <fullName evidence="1">Uncharacterized protein</fullName>
    </submittedName>
</protein>